<dbReference type="AlphaFoldDB" id="A0A8J2KHD5"/>
<sequence>MVNYLISNERRRTWKAMSGINDRSNNSEEGESIPRQQRNQIWIGDRNGWLSASQSTVTLGVFNFAGSTELSEEGAGKRGFTLLTVTPLMNE</sequence>
<feature type="region of interest" description="Disordered" evidence="1">
    <location>
        <begin position="17"/>
        <end position="37"/>
    </location>
</feature>
<protein>
    <submittedName>
        <fullName evidence="2">Uncharacterized protein</fullName>
    </submittedName>
</protein>
<dbReference type="Proteomes" id="UP000708208">
    <property type="component" value="Unassembled WGS sequence"/>
</dbReference>
<keyword evidence="3" id="KW-1185">Reference proteome</keyword>
<evidence type="ECO:0000256" key="1">
    <source>
        <dbReference type="SAM" id="MobiDB-lite"/>
    </source>
</evidence>
<accession>A0A8J2KHD5</accession>
<name>A0A8J2KHD5_9HEXA</name>
<organism evidence="2 3">
    <name type="scientific">Allacma fusca</name>
    <dbReference type="NCBI Taxonomy" id="39272"/>
    <lineage>
        <taxon>Eukaryota</taxon>
        <taxon>Metazoa</taxon>
        <taxon>Ecdysozoa</taxon>
        <taxon>Arthropoda</taxon>
        <taxon>Hexapoda</taxon>
        <taxon>Collembola</taxon>
        <taxon>Symphypleona</taxon>
        <taxon>Sminthuridae</taxon>
        <taxon>Allacma</taxon>
    </lineage>
</organism>
<gene>
    <name evidence="2" type="ORF">AFUS01_LOCUS23486</name>
</gene>
<reference evidence="2" key="1">
    <citation type="submission" date="2021-06" db="EMBL/GenBank/DDBJ databases">
        <authorList>
            <person name="Hodson N. C."/>
            <person name="Mongue J. A."/>
            <person name="Jaron S. K."/>
        </authorList>
    </citation>
    <scope>NUCLEOTIDE SEQUENCE</scope>
</reference>
<evidence type="ECO:0000313" key="2">
    <source>
        <dbReference type="EMBL" id="CAG7784824.1"/>
    </source>
</evidence>
<comment type="caution">
    <text evidence="2">The sequence shown here is derived from an EMBL/GenBank/DDBJ whole genome shotgun (WGS) entry which is preliminary data.</text>
</comment>
<evidence type="ECO:0000313" key="3">
    <source>
        <dbReference type="Proteomes" id="UP000708208"/>
    </source>
</evidence>
<proteinExistence type="predicted"/>
<dbReference type="EMBL" id="CAJVCH010283747">
    <property type="protein sequence ID" value="CAG7784824.1"/>
    <property type="molecule type" value="Genomic_DNA"/>
</dbReference>